<name>A0ABZ2V5H3_9RHOB</name>
<dbReference type="EMBL" id="CP150951">
    <property type="protein sequence ID" value="WZC49215.1"/>
    <property type="molecule type" value="Genomic_DNA"/>
</dbReference>
<sequence>MTTFIPDIAVCDNPLIKQDFYGTVAWQGVGGKIDGLIASDAVIAPIQ</sequence>
<dbReference type="Proteomes" id="UP001440612">
    <property type="component" value="Chromosome"/>
</dbReference>
<dbReference type="RefSeq" id="WP_341367326.1">
    <property type="nucleotide sequence ID" value="NZ_CP150951.2"/>
</dbReference>
<evidence type="ECO:0000313" key="2">
    <source>
        <dbReference type="Proteomes" id="UP001440612"/>
    </source>
</evidence>
<organism evidence="1 2">
    <name type="scientific">Yoonia phaeophyticola</name>
    <dbReference type="NCBI Taxonomy" id="3137369"/>
    <lineage>
        <taxon>Bacteria</taxon>
        <taxon>Pseudomonadati</taxon>
        <taxon>Pseudomonadota</taxon>
        <taxon>Alphaproteobacteria</taxon>
        <taxon>Rhodobacterales</taxon>
        <taxon>Paracoccaceae</taxon>
        <taxon>Yoonia</taxon>
    </lineage>
</organism>
<evidence type="ECO:0000313" key="1">
    <source>
        <dbReference type="EMBL" id="WZC49215.1"/>
    </source>
</evidence>
<gene>
    <name evidence="1" type="ORF">AABB29_00705</name>
</gene>
<proteinExistence type="predicted"/>
<protein>
    <submittedName>
        <fullName evidence="1">Uncharacterized protein</fullName>
    </submittedName>
</protein>
<keyword evidence="2" id="KW-1185">Reference proteome</keyword>
<accession>A0ABZ2V5H3</accession>
<reference evidence="2" key="1">
    <citation type="submission" date="2024-04" db="EMBL/GenBank/DDBJ databases">
        <title>Phylogenomic analyses of a clade within the roseobacter group suggest taxonomic reassignments of species of the genera Aestuariivita, Citreicella, Loktanella, Nautella, Pelagibaca, Ruegeria, Thalassobius, Thiobacimonas and Tropicibacter, and the proposal o.</title>
        <authorList>
            <person name="Jeon C.O."/>
        </authorList>
    </citation>
    <scope>NUCLEOTIDE SEQUENCE [LARGE SCALE GENOMIC DNA]</scope>
    <source>
        <strain evidence="2">BS5-3</strain>
    </source>
</reference>